<dbReference type="AlphaFoldDB" id="A0A3Q9QPU3"/>
<dbReference type="InterPro" id="IPR002495">
    <property type="entry name" value="Glyco_trans_8"/>
</dbReference>
<dbReference type="PANTHER" id="PTHR13778">
    <property type="entry name" value="GLYCOSYLTRANSFERASE 8 DOMAIN-CONTAINING PROTEIN"/>
    <property type="match status" value="1"/>
</dbReference>
<evidence type="ECO:0000256" key="1">
    <source>
        <dbReference type="ARBA" id="ARBA00022676"/>
    </source>
</evidence>
<gene>
    <name evidence="4" type="ORF">CHR53_03420</name>
</gene>
<dbReference type="KEGG" id="nmk:CHR53_03420"/>
<dbReference type="RefSeq" id="WP_127489655.1">
    <property type="nucleotide sequence ID" value="NZ_CP022572.1"/>
</dbReference>
<dbReference type="Gene3D" id="3.90.550.10">
    <property type="entry name" value="Spore Coat Polysaccharide Biosynthesis Protein SpsA, Chain A"/>
    <property type="match status" value="1"/>
</dbReference>
<accession>A0A3Q9QPU3</accession>
<evidence type="ECO:0000313" key="5">
    <source>
        <dbReference type="Proteomes" id="UP000282892"/>
    </source>
</evidence>
<dbReference type="OrthoDB" id="5672604at2"/>
<evidence type="ECO:0008006" key="6">
    <source>
        <dbReference type="Google" id="ProtNLM"/>
    </source>
</evidence>
<protein>
    <recommendedName>
        <fullName evidence="6">Glycosyl transferase family 8 C-terminal domain-containing protein</fullName>
    </recommendedName>
</protein>
<name>A0A3Q9QPU3_9BACI</name>
<keyword evidence="3" id="KW-0479">Metal-binding</keyword>
<dbReference type="SUPFAM" id="SSF53448">
    <property type="entry name" value="Nucleotide-diphospho-sugar transferases"/>
    <property type="match status" value="1"/>
</dbReference>
<proteinExistence type="predicted"/>
<dbReference type="PANTHER" id="PTHR13778:SF47">
    <property type="entry name" value="LIPOPOLYSACCHARIDE 1,3-GALACTOSYLTRANSFERASE"/>
    <property type="match status" value="1"/>
</dbReference>
<dbReference type="EMBL" id="CP022572">
    <property type="protein sequence ID" value="AZU60392.1"/>
    <property type="molecule type" value="Genomic_DNA"/>
</dbReference>
<keyword evidence="2" id="KW-0808">Transferase</keyword>
<reference evidence="4 5" key="1">
    <citation type="submission" date="2017-07" db="EMBL/GenBank/DDBJ databases">
        <title>The complete genome sequence of Bacillus mesonae strain H20-5, an efficient strain improving plant abiotic stress resistance.</title>
        <authorList>
            <person name="Kim S.Y."/>
            <person name="Song H."/>
            <person name="Sang M.K."/>
            <person name="Weon H.-Y."/>
            <person name="Song J."/>
        </authorList>
    </citation>
    <scope>NUCLEOTIDE SEQUENCE [LARGE SCALE GENOMIC DNA]</scope>
    <source>
        <strain evidence="4 5">H20-5</strain>
    </source>
</reference>
<organism evidence="4 5">
    <name type="scientific">Neobacillus mesonae</name>
    <dbReference type="NCBI Taxonomy" id="1193713"/>
    <lineage>
        <taxon>Bacteria</taxon>
        <taxon>Bacillati</taxon>
        <taxon>Bacillota</taxon>
        <taxon>Bacilli</taxon>
        <taxon>Bacillales</taxon>
        <taxon>Bacillaceae</taxon>
        <taxon>Neobacillus</taxon>
    </lineage>
</organism>
<dbReference type="InterPro" id="IPR050748">
    <property type="entry name" value="Glycosyltrans_8_dom-fam"/>
</dbReference>
<dbReference type="InterPro" id="IPR029044">
    <property type="entry name" value="Nucleotide-diphossugar_trans"/>
</dbReference>
<dbReference type="Proteomes" id="UP000282892">
    <property type="component" value="Chromosome"/>
</dbReference>
<dbReference type="GO" id="GO:0046872">
    <property type="term" value="F:metal ion binding"/>
    <property type="evidence" value="ECO:0007669"/>
    <property type="project" value="UniProtKB-KW"/>
</dbReference>
<keyword evidence="5" id="KW-1185">Reference proteome</keyword>
<keyword evidence="1" id="KW-0328">Glycosyltransferase</keyword>
<dbReference type="Pfam" id="PF01501">
    <property type="entry name" value="Glyco_transf_8"/>
    <property type="match status" value="1"/>
</dbReference>
<evidence type="ECO:0000313" key="4">
    <source>
        <dbReference type="EMBL" id="AZU60392.1"/>
    </source>
</evidence>
<evidence type="ECO:0000256" key="3">
    <source>
        <dbReference type="ARBA" id="ARBA00022723"/>
    </source>
</evidence>
<evidence type="ECO:0000256" key="2">
    <source>
        <dbReference type="ARBA" id="ARBA00022679"/>
    </source>
</evidence>
<sequence>MNKQWKKAPLSIPAEYTYFNAGVLLMNLQKWRENKISSQVIQYIKEHPKLIKLMDQDALNAVLYDKCLKLEPKWNYTKGVMKRYNIDNPAIVHFTGPKKPWNSKHPFKHEYLRYLHSSLLGQAIESPKYTKWPILNRPLLFIKLVSFLNLLR</sequence>
<dbReference type="GO" id="GO:0016757">
    <property type="term" value="F:glycosyltransferase activity"/>
    <property type="evidence" value="ECO:0007669"/>
    <property type="project" value="UniProtKB-KW"/>
</dbReference>